<evidence type="ECO:0000313" key="1">
    <source>
        <dbReference type="EMBL" id="GGM86380.1"/>
    </source>
</evidence>
<name>A0A917X6D7_9ACTN</name>
<reference evidence="1" key="2">
    <citation type="submission" date="2020-09" db="EMBL/GenBank/DDBJ databases">
        <authorList>
            <person name="Sun Q."/>
            <person name="Ohkuma M."/>
        </authorList>
    </citation>
    <scope>NUCLEOTIDE SEQUENCE</scope>
    <source>
        <strain evidence="1">JCM 19831</strain>
    </source>
</reference>
<dbReference type="RefSeq" id="WP_190257673.1">
    <property type="nucleotide sequence ID" value="NZ_BMPI01000106.1"/>
</dbReference>
<gene>
    <name evidence="1" type="ORF">GCM10007977_105340</name>
</gene>
<dbReference type="Proteomes" id="UP000642070">
    <property type="component" value="Unassembled WGS sequence"/>
</dbReference>
<keyword evidence="2" id="KW-1185">Reference proteome</keyword>
<dbReference type="EMBL" id="BMPI01000106">
    <property type="protein sequence ID" value="GGM86380.1"/>
    <property type="molecule type" value="Genomic_DNA"/>
</dbReference>
<evidence type="ECO:0000313" key="2">
    <source>
        <dbReference type="Proteomes" id="UP000642070"/>
    </source>
</evidence>
<dbReference type="InterPro" id="IPR025355">
    <property type="entry name" value="DUF4259"/>
</dbReference>
<accession>A0A917X6D7</accession>
<sequence>MRTFGTGTFSSDGAIDFLERFAERSPERRVAALEHMFLLVKEKPELLWREFLPDEVVAAAAIVAASLPGGRLFDVASDVRLTAPAPRLAGIALEALHLVAGPQGPWHQRWTNDTDAAEARDTIAALSQVLTLGGGAWDDPDITIWIEAADYGADGEVPEGTPPGIEHLASLLRVYNSAMGGGLGFALEVNEPFRVRRAINAMRYFGLAEPADLLEDALSRSLNGEPPDSWPSGIHDRLDGLLDDKWFMRAFKAKAAEVPTDFGRE</sequence>
<organism evidence="1 2">
    <name type="scientific">Dactylosporangium sucinum</name>
    <dbReference type="NCBI Taxonomy" id="1424081"/>
    <lineage>
        <taxon>Bacteria</taxon>
        <taxon>Bacillati</taxon>
        <taxon>Actinomycetota</taxon>
        <taxon>Actinomycetes</taxon>
        <taxon>Micromonosporales</taxon>
        <taxon>Micromonosporaceae</taxon>
        <taxon>Dactylosporangium</taxon>
    </lineage>
</organism>
<reference evidence="1" key="1">
    <citation type="journal article" date="2014" name="Int. J. Syst. Evol. Microbiol.">
        <title>Complete genome sequence of Corynebacterium casei LMG S-19264T (=DSM 44701T), isolated from a smear-ripened cheese.</title>
        <authorList>
            <consortium name="US DOE Joint Genome Institute (JGI-PGF)"/>
            <person name="Walter F."/>
            <person name="Albersmeier A."/>
            <person name="Kalinowski J."/>
            <person name="Ruckert C."/>
        </authorList>
    </citation>
    <scope>NUCLEOTIDE SEQUENCE</scope>
    <source>
        <strain evidence="1">JCM 19831</strain>
    </source>
</reference>
<dbReference type="Pfam" id="PF14078">
    <property type="entry name" value="DUF4259"/>
    <property type="match status" value="1"/>
</dbReference>
<proteinExistence type="predicted"/>
<protein>
    <submittedName>
        <fullName evidence="1">Uncharacterized protein</fullName>
    </submittedName>
</protein>
<comment type="caution">
    <text evidence="1">The sequence shown here is derived from an EMBL/GenBank/DDBJ whole genome shotgun (WGS) entry which is preliminary data.</text>
</comment>
<dbReference type="AlphaFoldDB" id="A0A917X6D7"/>